<sequence>MNQPGYHGTYKNPQSLAAPWPQQQPPSTMFWAPLPLTSHGYQSQPPHNDTFSQRIDGMSGNQDPWLYNRPLPPPNSQSFQPSHPSSPHSLSAIYQQDPFHSQGPFDLSNTSSNVNLASSVAPQPYLQPHPQARCNSQPLPQINLLVLNQTQICQQPSIPSNQTSNNSHPTARPARLLDCQISRSGHPDKGFLQGTMSGPNPVDNDVEQLLTEEEMKRYRDMTLTELRTIAINSAKRL</sequence>
<name>A0A2N5T0M6_9BASI</name>
<feature type="compositionally biased region" description="Polar residues" evidence="1">
    <location>
        <begin position="39"/>
        <end position="53"/>
    </location>
</feature>
<proteinExistence type="predicted"/>
<accession>A0A2N5T0M6</accession>
<dbReference type="EMBL" id="PGCJ01000820">
    <property type="protein sequence ID" value="PLW19008.1"/>
    <property type="molecule type" value="Genomic_DNA"/>
</dbReference>
<gene>
    <name evidence="2" type="ORF">PCANC_09833</name>
</gene>
<feature type="region of interest" description="Disordered" evidence="1">
    <location>
        <begin position="1"/>
        <end position="91"/>
    </location>
</feature>
<comment type="caution">
    <text evidence="2">The sequence shown here is derived from an EMBL/GenBank/DDBJ whole genome shotgun (WGS) entry which is preliminary data.</text>
</comment>
<reference evidence="2 3" key="1">
    <citation type="submission" date="2017-11" db="EMBL/GenBank/DDBJ databases">
        <title>De novo assembly and phasing of dikaryotic genomes from two isolates of Puccinia coronata f. sp. avenae, the causal agent of oat crown rust.</title>
        <authorList>
            <person name="Miller M.E."/>
            <person name="Zhang Y."/>
            <person name="Omidvar V."/>
            <person name="Sperschneider J."/>
            <person name="Schwessinger B."/>
            <person name="Raley C."/>
            <person name="Palmer J.M."/>
            <person name="Garnica D."/>
            <person name="Upadhyaya N."/>
            <person name="Rathjen J."/>
            <person name="Taylor J.M."/>
            <person name="Park R.F."/>
            <person name="Dodds P.N."/>
            <person name="Hirsch C.D."/>
            <person name="Kianian S.F."/>
            <person name="Figueroa M."/>
        </authorList>
    </citation>
    <scope>NUCLEOTIDE SEQUENCE [LARGE SCALE GENOMIC DNA]</scope>
    <source>
        <strain evidence="2">12NC29</strain>
    </source>
</reference>
<dbReference type="Proteomes" id="UP000235388">
    <property type="component" value="Unassembled WGS sequence"/>
</dbReference>
<organism evidence="2 3">
    <name type="scientific">Puccinia coronata f. sp. avenae</name>
    <dbReference type="NCBI Taxonomy" id="200324"/>
    <lineage>
        <taxon>Eukaryota</taxon>
        <taxon>Fungi</taxon>
        <taxon>Dikarya</taxon>
        <taxon>Basidiomycota</taxon>
        <taxon>Pucciniomycotina</taxon>
        <taxon>Pucciniomycetes</taxon>
        <taxon>Pucciniales</taxon>
        <taxon>Pucciniaceae</taxon>
        <taxon>Puccinia</taxon>
    </lineage>
</organism>
<evidence type="ECO:0000313" key="3">
    <source>
        <dbReference type="Proteomes" id="UP000235388"/>
    </source>
</evidence>
<protein>
    <submittedName>
        <fullName evidence="2">Uncharacterized protein</fullName>
    </submittedName>
</protein>
<evidence type="ECO:0000256" key="1">
    <source>
        <dbReference type="SAM" id="MobiDB-lite"/>
    </source>
</evidence>
<keyword evidence="3" id="KW-1185">Reference proteome</keyword>
<evidence type="ECO:0000313" key="2">
    <source>
        <dbReference type="EMBL" id="PLW19008.1"/>
    </source>
</evidence>
<feature type="compositionally biased region" description="Low complexity" evidence="1">
    <location>
        <begin position="76"/>
        <end position="91"/>
    </location>
</feature>
<dbReference type="AlphaFoldDB" id="A0A2N5T0M6"/>